<dbReference type="PROSITE" id="PS50011">
    <property type="entry name" value="PROTEIN_KINASE_DOM"/>
    <property type="match status" value="1"/>
</dbReference>
<dbReference type="GO" id="GO:0000245">
    <property type="term" value="P:spliceosomal complex assembly"/>
    <property type="evidence" value="ECO:0007669"/>
    <property type="project" value="TreeGrafter"/>
</dbReference>
<dbReference type="SUPFAM" id="SSF56112">
    <property type="entry name" value="Protein kinase-like (PK-like)"/>
    <property type="match status" value="1"/>
</dbReference>
<proteinExistence type="predicted"/>
<dbReference type="EC" id="2.7.11.1" evidence="1"/>
<evidence type="ECO:0000256" key="9">
    <source>
        <dbReference type="SAM" id="MobiDB-lite"/>
    </source>
</evidence>
<dbReference type="STRING" id="240159.A0A4U5UUY9"/>
<feature type="region of interest" description="Disordered" evidence="9">
    <location>
        <begin position="27"/>
        <end position="55"/>
    </location>
</feature>
<dbReference type="AlphaFoldDB" id="A0A4U5UUY9"/>
<reference evidence="11 12" key="1">
    <citation type="submission" date="2019-01" db="EMBL/GenBank/DDBJ databases">
        <title>Genome Assembly of Collichthys lucidus.</title>
        <authorList>
            <person name="Cai M."/>
            <person name="Xiao S."/>
        </authorList>
    </citation>
    <scope>NUCLEOTIDE SEQUENCE [LARGE SCALE GENOMIC DNA]</scope>
    <source>
        <strain evidence="11">JT15FE1705JMU</strain>
        <tissue evidence="11">Muscle</tissue>
    </source>
</reference>
<dbReference type="GO" id="GO:0005634">
    <property type="term" value="C:nucleus"/>
    <property type="evidence" value="ECO:0007669"/>
    <property type="project" value="TreeGrafter"/>
</dbReference>
<evidence type="ECO:0000256" key="8">
    <source>
        <dbReference type="ARBA" id="ARBA00048679"/>
    </source>
</evidence>
<sequence length="288" mass="33104">MSKNKKKKLKKKQKRQAELLEKCILDLEEMEKTTDPREEEDDEDEDPQSPKGRACAPLRQVSLRELGTEEIEGKLTAGSLLVNPLEPINADQIKVKIADLGNACWVHKHFTEDIQTRQYRSLEVLIGSGYSTPADIWSTACMAFELATGDYLFEPHSGEDYSRDEDHLALMIELLGKIPRHYALSGKYSQEYFTKRDHIALIIELLGSVPRKLIMTGKYSKDFFTKKGDLKHITKLKPWGLLEVLIDKYEWPREEAECFADFLIPMLELIPEKRATAAECLRHPWLSL</sequence>
<dbReference type="Proteomes" id="UP000298787">
    <property type="component" value="Chromosome 10"/>
</dbReference>
<feature type="domain" description="Protein kinase" evidence="10">
    <location>
        <begin position="1"/>
        <end position="286"/>
    </location>
</feature>
<feature type="compositionally biased region" description="Acidic residues" evidence="9">
    <location>
        <begin position="37"/>
        <end position="47"/>
    </location>
</feature>
<keyword evidence="4" id="KW-0547">Nucleotide-binding</keyword>
<protein>
    <recommendedName>
        <fullName evidence="1">non-specific serine/threonine protein kinase</fullName>
        <ecNumber evidence="1">2.7.11.1</ecNumber>
    </recommendedName>
</protein>
<accession>A0A4U5UUY9</accession>
<comment type="catalytic activity">
    <reaction evidence="8">
        <text>L-seryl-[protein] + ATP = O-phospho-L-seryl-[protein] + ADP + H(+)</text>
        <dbReference type="Rhea" id="RHEA:17989"/>
        <dbReference type="Rhea" id="RHEA-COMP:9863"/>
        <dbReference type="Rhea" id="RHEA-COMP:11604"/>
        <dbReference type="ChEBI" id="CHEBI:15378"/>
        <dbReference type="ChEBI" id="CHEBI:29999"/>
        <dbReference type="ChEBI" id="CHEBI:30616"/>
        <dbReference type="ChEBI" id="CHEBI:83421"/>
        <dbReference type="ChEBI" id="CHEBI:456216"/>
        <dbReference type="EC" id="2.7.11.1"/>
    </reaction>
</comment>
<evidence type="ECO:0000259" key="10">
    <source>
        <dbReference type="PROSITE" id="PS50011"/>
    </source>
</evidence>
<dbReference type="InterPro" id="IPR000719">
    <property type="entry name" value="Prot_kinase_dom"/>
</dbReference>
<feature type="compositionally biased region" description="Basic and acidic residues" evidence="9">
    <location>
        <begin position="27"/>
        <end position="36"/>
    </location>
</feature>
<dbReference type="Gene3D" id="1.10.510.10">
    <property type="entry name" value="Transferase(Phosphotransferase) domain 1"/>
    <property type="match status" value="2"/>
</dbReference>
<comment type="catalytic activity">
    <reaction evidence="7">
        <text>L-threonyl-[protein] + ATP = O-phospho-L-threonyl-[protein] + ADP + H(+)</text>
        <dbReference type="Rhea" id="RHEA:46608"/>
        <dbReference type="Rhea" id="RHEA-COMP:11060"/>
        <dbReference type="Rhea" id="RHEA-COMP:11605"/>
        <dbReference type="ChEBI" id="CHEBI:15378"/>
        <dbReference type="ChEBI" id="CHEBI:30013"/>
        <dbReference type="ChEBI" id="CHEBI:30616"/>
        <dbReference type="ChEBI" id="CHEBI:61977"/>
        <dbReference type="ChEBI" id="CHEBI:456216"/>
        <dbReference type="EC" id="2.7.11.1"/>
    </reaction>
</comment>
<evidence type="ECO:0000313" key="11">
    <source>
        <dbReference type="EMBL" id="TKS77535.1"/>
    </source>
</evidence>
<evidence type="ECO:0000256" key="4">
    <source>
        <dbReference type="ARBA" id="ARBA00022741"/>
    </source>
</evidence>
<gene>
    <name evidence="11" type="ORF">D9C73_011626</name>
</gene>
<dbReference type="PANTHER" id="PTHR47634:SF4">
    <property type="entry name" value="SRSF PROTEIN KINASE 1"/>
    <property type="match status" value="1"/>
</dbReference>
<evidence type="ECO:0000256" key="2">
    <source>
        <dbReference type="ARBA" id="ARBA00022527"/>
    </source>
</evidence>
<keyword evidence="3" id="KW-0808">Transferase</keyword>
<dbReference type="GO" id="GO:0004674">
    <property type="term" value="F:protein serine/threonine kinase activity"/>
    <property type="evidence" value="ECO:0007669"/>
    <property type="project" value="UniProtKB-KW"/>
</dbReference>
<evidence type="ECO:0000256" key="5">
    <source>
        <dbReference type="ARBA" id="ARBA00022777"/>
    </source>
</evidence>
<name>A0A4U5UUY9_COLLU</name>
<dbReference type="GO" id="GO:0035556">
    <property type="term" value="P:intracellular signal transduction"/>
    <property type="evidence" value="ECO:0007669"/>
    <property type="project" value="TreeGrafter"/>
</dbReference>
<dbReference type="GO" id="GO:0005737">
    <property type="term" value="C:cytoplasm"/>
    <property type="evidence" value="ECO:0007669"/>
    <property type="project" value="TreeGrafter"/>
</dbReference>
<keyword evidence="5 11" id="KW-0418">Kinase</keyword>
<keyword evidence="2" id="KW-0723">Serine/threonine-protein kinase</keyword>
<dbReference type="PANTHER" id="PTHR47634">
    <property type="entry name" value="PROTEIN KINASE DOMAIN-CONTAINING PROTEIN-RELATED"/>
    <property type="match status" value="1"/>
</dbReference>
<dbReference type="GO" id="GO:0005524">
    <property type="term" value="F:ATP binding"/>
    <property type="evidence" value="ECO:0007669"/>
    <property type="project" value="UniProtKB-KW"/>
</dbReference>
<evidence type="ECO:0000256" key="7">
    <source>
        <dbReference type="ARBA" id="ARBA00047899"/>
    </source>
</evidence>
<evidence type="ECO:0000256" key="1">
    <source>
        <dbReference type="ARBA" id="ARBA00012513"/>
    </source>
</evidence>
<organism evidence="11 12">
    <name type="scientific">Collichthys lucidus</name>
    <name type="common">Big head croaker</name>
    <name type="synonym">Sciaena lucida</name>
    <dbReference type="NCBI Taxonomy" id="240159"/>
    <lineage>
        <taxon>Eukaryota</taxon>
        <taxon>Metazoa</taxon>
        <taxon>Chordata</taxon>
        <taxon>Craniata</taxon>
        <taxon>Vertebrata</taxon>
        <taxon>Euteleostomi</taxon>
        <taxon>Actinopterygii</taxon>
        <taxon>Neopterygii</taxon>
        <taxon>Teleostei</taxon>
        <taxon>Neoteleostei</taxon>
        <taxon>Acanthomorphata</taxon>
        <taxon>Eupercaria</taxon>
        <taxon>Sciaenidae</taxon>
        <taxon>Collichthys</taxon>
    </lineage>
</organism>
<dbReference type="SMART" id="SM00220">
    <property type="entry name" value="S_TKc"/>
    <property type="match status" value="1"/>
</dbReference>
<dbReference type="InterPro" id="IPR011009">
    <property type="entry name" value="Kinase-like_dom_sf"/>
</dbReference>
<keyword evidence="12" id="KW-1185">Reference proteome</keyword>
<dbReference type="FunFam" id="1.10.510.10:FF:000275">
    <property type="entry name" value="SRSF protein kinase 2 isoform X3"/>
    <property type="match status" value="2"/>
</dbReference>
<evidence type="ECO:0000256" key="6">
    <source>
        <dbReference type="ARBA" id="ARBA00022840"/>
    </source>
</evidence>
<evidence type="ECO:0000256" key="3">
    <source>
        <dbReference type="ARBA" id="ARBA00022679"/>
    </source>
</evidence>
<dbReference type="Pfam" id="PF00069">
    <property type="entry name" value="Pkinase"/>
    <property type="match status" value="1"/>
</dbReference>
<evidence type="ECO:0000313" key="12">
    <source>
        <dbReference type="Proteomes" id="UP000298787"/>
    </source>
</evidence>
<dbReference type="GO" id="GO:0050684">
    <property type="term" value="P:regulation of mRNA processing"/>
    <property type="evidence" value="ECO:0007669"/>
    <property type="project" value="TreeGrafter"/>
</dbReference>
<dbReference type="EMBL" id="CM014087">
    <property type="protein sequence ID" value="TKS77535.1"/>
    <property type="molecule type" value="Genomic_DNA"/>
</dbReference>
<keyword evidence="6" id="KW-0067">ATP-binding</keyword>
<dbReference type="InterPro" id="IPR051334">
    <property type="entry name" value="SRPK"/>
</dbReference>